<dbReference type="AlphaFoldDB" id="A0A7S2KE40"/>
<dbReference type="InterPro" id="IPR013830">
    <property type="entry name" value="SGNH_hydro"/>
</dbReference>
<name>A0A7S2KE40_9STRA</name>
<reference evidence="2" key="1">
    <citation type="submission" date="2021-01" db="EMBL/GenBank/DDBJ databases">
        <authorList>
            <person name="Corre E."/>
            <person name="Pelletier E."/>
            <person name="Niang G."/>
            <person name="Scheremetjew M."/>
            <person name="Finn R."/>
            <person name="Kale V."/>
            <person name="Holt S."/>
            <person name="Cochrane G."/>
            <person name="Meng A."/>
            <person name="Brown T."/>
            <person name="Cohen L."/>
        </authorList>
    </citation>
    <scope>NUCLEOTIDE SEQUENCE</scope>
    <source>
        <strain evidence="2">B650</strain>
    </source>
</reference>
<evidence type="ECO:0000313" key="2">
    <source>
        <dbReference type="EMBL" id="CAD9574224.1"/>
    </source>
</evidence>
<dbReference type="InterPro" id="IPR036514">
    <property type="entry name" value="SGNH_hydro_sf"/>
</dbReference>
<dbReference type="EMBL" id="HBGY01013141">
    <property type="protein sequence ID" value="CAD9574224.1"/>
    <property type="molecule type" value="Transcribed_RNA"/>
</dbReference>
<protein>
    <recommendedName>
        <fullName evidence="1">SGNH hydrolase-type esterase domain-containing protein</fullName>
    </recommendedName>
</protein>
<dbReference type="SUPFAM" id="SSF52266">
    <property type="entry name" value="SGNH hydrolase"/>
    <property type="match status" value="1"/>
</dbReference>
<proteinExistence type="predicted"/>
<organism evidence="2">
    <name type="scientific">Leptocylindrus danicus</name>
    <dbReference type="NCBI Taxonomy" id="163516"/>
    <lineage>
        <taxon>Eukaryota</taxon>
        <taxon>Sar</taxon>
        <taxon>Stramenopiles</taxon>
        <taxon>Ochrophyta</taxon>
        <taxon>Bacillariophyta</taxon>
        <taxon>Coscinodiscophyceae</taxon>
        <taxon>Chaetocerotophycidae</taxon>
        <taxon>Leptocylindrales</taxon>
        <taxon>Leptocylindraceae</taxon>
        <taxon>Leptocylindrus</taxon>
    </lineage>
</organism>
<dbReference type="Pfam" id="PF13472">
    <property type="entry name" value="Lipase_GDSL_2"/>
    <property type="match status" value="1"/>
</dbReference>
<gene>
    <name evidence="2" type="ORF">LDAN0321_LOCUS8430</name>
</gene>
<feature type="domain" description="SGNH hydrolase-type esterase" evidence="1">
    <location>
        <begin position="36"/>
        <end position="207"/>
    </location>
</feature>
<accession>A0A7S2KE40</accession>
<evidence type="ECO:0000259" key="1">
    <source>
        <dbReference type="Pfam" id="PF13472"/>
    </source>
</evidence>
<sequence length="220" mass="24955">MNDSARGEQQRRRHLLVLLGDSDIERWPAHLYPFYVFPRNVEIVGRGGAQLRDVTEIYKNWALESAAIADNCVGELDIFIIACAGENDIGSGKSIEATMEDFSLLLAGIISEYNGEGRRKIIFLGPKFEPWLIRDHSSRKQYATLSKRMRRHCEKHVRCADITFVDCLTMFCGETKGVPGAALGGRAIPDKNYFAEDGLHLNDEGYNLWKEELNRLLHQL</sequence>
<dbReference type="Gene3D" id="3.40.50.1110">
    <property type="entry name" value="SGNH hydrolase"/>
    <property type="match status" value="1"/>
</dbReference>